<accession>A0A0D2FEN6</accession>
<proteinExistence type="predicted"/>
<keyword evidence="2" id="KW-1185">Reference proteome</keyword>
<dbReference type="HOGENOM" id="CLU_1669169_0_0_1"/>
<organism evidence="1 2">
    <name type="scientific">Phialophora macrospora</name>
    <dbReference type="NCBI Taxonomy" id="1851006"/>
    <lineage>
        <taxon>Eukaryota</taxon>
        <taxon>Fungi</taxon>
        <taxon>Dikarya</taxon>
        <taxon>Ascomycota</taxon>
        <taxon>Pezizomycotina</taxon>
        <taxon>Eurotiomycetes</taxon>
        <taxon>Chaetothyriomycetidae</taxon>
        <taxon>Chaetothyriales</taxon>
        <taxon>Herpotrichiellaceae</taxon>
        <taxon>Phialophora</taxon>
    </lineage>
</organism>
<evidence type="ECO:0000313" key="2">
    <source>
        <dbReference type="Proteomes" id="UP000054266"/>
    </source>
</evidence>
<protein>
    <submittedName>
        <fullName evidence="1">Uncharacterized protein</fullName>
    </submittedName>
</protein>
<dbReference type="AlphaFoldDB" id="A0A0D2FEN6"/>
<evidence type="ECO:0000313" key="1">
    <source>
        <dbReference type="EMBL" id="KIW66493.1"/>
    </source>
</evidence>
<gene>
    <name evidence="1" type="ORF">PV04_05824</name>
</gene>
<reference evidence="1 2" key="1">
    <citation type="submission" date="2015-01" db="EMBL/GenBank/DDBJ databases">
        <title>The Genome Sequence of Capronia semiimmersa CBS27337.</title>
        <authorList>
            <consortium name="The Broad Institute Genomics Platform"/>
            <person name="Cuomo C."/>
            <person name="de Hoog S."/>
            <person name="Gorbushina A."/>
            <person name="Stielow B."/>
            <person name="Teixiera M."/>
            <person name="Abouelleil A."/>
            <person name="Chapman S.B."/>
            <person name="Priest M."/>
            <person name="Young S.K."/>
            <person name="Wortman J."/>
            <person name="Nusbaum C."/>
            <person name="Birren B."/>
        </authorList>
    </citation>
    <scope>NUCLEOTIDE SEQUENCE [LARGE SCALE GENOMIC DNA]</scope>
    <source>
        <strain evidence="1 2">CBS 27337</strain>
    </source>
</reference>
<dbReference type="Proteomes" id="UP000054266">
    <property type="component" value="Unassembled WGS sequence"/>
</dbReference>
<name>A0A0D2FEN6_9EURO</name>
<sequence>MWSKIQATKVFSLRRQNIDSMTVHQVAQKLKQTVIHPGTIILVWAVNIGDLRMLRNFLASAGYFDILAPDENCIPLIHVLGPNLPKIGQSQIPPRLEVLFPIKFPRHQLTGLNRAALVDCQQTRLICRVFEQLCMPVHKAGERLAARIGCETFADFRR</sequence>
<dbReference type="STRING" id="5601.A0A0D2FEN6"/>
<dbReference type="EMBL" id="KN846959">
    <property type="protein sequence ID" value="KIW66493.1"/>
    <property type="molecule type" value="Genomic_DNA"/>
</dbReference>